<dbReference type="EMBL" id="UINC01008920">
    <property type="protein sequence ID" value="SVA40090.1"/>
    <property type="molecule type" value="Genomic_DNA"/>
</dbReference>
<dbReference type="InterPro" id="IPR054539">
    <property type="entry name" value="Beta-prop_PDH"/>
</dbReference>
<organism evidence="3">
    <name type="scientific">marine metagenome</name>
    <dbReference type="NCBI Taxonomy" id="408172"/>
    <lineage>
        <taxon>unclassified sequences</taxon>
        <taxon>metagenomes</taxon>
        <taxon>ecological metagenomes</taxon>
    </lineage>
</organism>
<dbReference type="AlphaFoldDB" id="A0A381VIG3"/>
<feature type="domain" description="Pyrroloquinoline quinone-dependent pyranose dehydrogenase beta-propeller" evidence="2">
    <location>
        <begin position="55"/>
        <end position="266"/>
    </location>
</feature>
<feature type="domain" description="Pyrroloquinoline quinone-dependent pyranose dehydrogenase beta-propeller" evidence="2">
    <location>
        <begin position="280"/>
        <end position="390"/>
    </location>
</feature>
<gene>
    <name evidence="3" type="ORF">METZ01_LOCUS92944</name>
</gene>
<accession>A0A381VIG3</accession>
<sequence length="392" mass="43766">MKLARAHPKTNISGKFNSFPVIVNFIAFLLVFGPLNGISSAGKDEYRDKLKRLQLVEGIRIDIFAADVARARHMAFDDQGILFLSQTREGKVVALPDSNGDGEADRAVNILNGRQAPHGLAFARLKSDYYLYVAEETQVVRMKRIGKPFTYGRPEIIIGNLPGGGHFTRTIKIKEGRLYLSVGSSCNVCMEEHKIRAAISHYNLDGTGGKIFAEGLRNSVGMEFSPYSGELWGVNNGRDMLGDHHPEEELNIIRRGKHYGWPYCYEDRVLDKDFGMLFDCSKTASPARTFTAHMAPLGLEFYQSGTLPARYNHSVFIAFHGSWNRSVPAGYKVVRVTLDKKGNILSHKDFITGWLGQNGQAWGRPVDIEQSPQGELYLSDDFLGVVYRITGK</sequence>
<evidence type="ECO:0000259" key="2">
    <source>
        <dbReference type="Pfam" id="PF22807"/>
    </source>
</evidence>
<dbReference type="PANTHER" id="PTHR19328">
    <property type="entry name" value="HEDGEHOG-INTERACTING PROTEIN"/>
    <property type="match status" value="1"/>
</dbReference>
<dbReference type="Pfam" id="PF22807">
    <property type="entry name" value="TrAA12"/>
    <property type="match status" value="2"/>
</dbReference>
<dbReference type="SUPFAM" id="SSF50952">
    <property type="entry name" value="Soluble quinoprotein glucose dehydrogenase"/>
    <property type="match status" value="1"/>
</dbReference>
<keyword evidence="1" id="KW-0472">Membrane</keyword>
<protein>
    <recommendedName>
        <fullName evidence="2">Pyrroloquinoline quinone-dependent pyranose dehydrogenase beta-propeller domain-containing protein</fullName>
    </recommendedName>
</protein>
<keyword evidence="1" id="KW-0812">Transmembrane</keyword>
<proteinExistence type="predicted"/>
<dbReference type="Gene3D" id="2.120.10.30">
    <property type="entry name" value="TolB, C-terminal domain"/>
    <property type="match status" value="1"/>
</dbReference>
<dbReference type="InterPro" id="IPR011042">
    <property type="entry name" value="6-blade_b-propeller_TolB-like"/>
</dbReference>
<evidence type="ECO:0000313" key="3">
    <source>
        <dbReference type="EMBL" id="SVA40090.1"/>
    </source>
</evidence>
<reference evidence="3" key="1">
    <citation type="submission" date="2018-05" db="EMBL/GenBank/DDBJ databases">
        <authorList>
            <person name="Lanie J.A."/>
            <person name="Ng W.-L."/>
            <person name="Kazmierczak K.M."/>
            <person name="Andrzejewski T.M."/>
            <person name="Davidsen T.M."/>
            <person name="Wayne K.J."/>
            <person name="Tettelin H."/>
            <person name="Glass J.I."/>
            <person name="Rusch D."/>
            <person name="Podicherti R."/>
            <person name="Tsui H.-C.T."/>
            <person name="Winkler M.E."/>
        </authorList>
    </citation>
    <scope>NUCLEOTIDE SEQUENCE</scope>
</reference>
<evidence type="ECO:0000256" key="1">
    <source>
        <dbReference type="SAM" id="Phobius"/>
    </source>
</evidence>
<dbReference type="PANTHER" id="PTHR19328:SF53">
    <property type="entry name" value="MEMBRANE PROTEIN"/>
    <property type="match status" value="1"/>
</dbReference>
<keyword evidence="1" id="KW-1133">Transmembrane helix</keyword>
<name>A0A381VIG3_9ZZZZ</name>
<feature type="transmembrane region" description="Helical" evidence="1">
    <location>
        <begin position="21"/>
        <end position="42"/>
    </location>
</feature>
<dbReference type="InterPro" id="IPR011041">
    <property type="entry name" value="Quinoprot_gluc/sorb_DH_b-prop"/>
</dbReference>